<dbReference type="Proteomes" id="UP001302126">
    <property type="component" value="Unassembled WGS sequence"/>
</dbReference>
<dbReference type="AlphaFoldDB" id="A0AAN6WMH4"/>
<proteinExistence type="predicted"/>
<comment type="caution">
    <text evidence="1">The sequence shown here is derived from an EMBL/GenBank/DDBJ whole genome shotgun (WGS) entry which is preliminary data.</text>
</comment>
<evidence type="ECO:0000313" key="1">
    <source>
        <dbReference type="EMBL" id="KAK4182867.1"/>
    </source>
</evidence>
<protein>
    <submittedName>
        <fullName evidence="1">Uncharacterized protein</fullName>
    </submittedName>
</protein>
<evidence type="ECO:0000313" key="2">
    <source>
        <dbReference type="Proteomes" id="UP001302126"/>
    </source>
</evidence>
<reference evidence="1" key="1">
    <citation type="journal article" date="2023" name="Mol. Phylogenet. Evol.">
        <title>Genome-scale phylogeny and comparative genomics of the fungal order Sordariales.</title>
        <authorList>
            <person name="Hensen N."/>
            <person name="Bonometti L."/>
            <person name="Westerberg I."/>
            <person name="Brannstrom I.O."/>
            <person name="Guillou S."/>
            <person name="Cros-Aarteil S."/>
            <person name="Calhoun S."/>
            <person name="Haridas S."/>
            <person name="Kuo A."/>
            <person name="Mondo S."/>
            <person name="Pangilinan J."/>
            <person name="Riley R."/>
            <person name="LaButti K."/>
            <person name="Andreopoulos B."/>
            <person name="Lipzen A."/>
            <person name="Chen C."/>
            <person name="Yan M."/>
            <person name="Daum C."/>
            <person name="Ng V."/>
            <person name="Clum A."/>
            <person name="Steindorff A."/>
            <person name="Ohm R.A."/>
            <person name="Martin F."/>
            <person name="Silar P."/>
            <person name="Natvig D.O."/>
            <person name="Lalanne C."/>
            <person name="Gautier V."/>
            <person name="Ament-Velasquez S.L."/>
            <person name="Kruys A."/>
            <person name="Hutchinson M.I."/>
            <person name="Powell A.J."/>
            <person name="Barry K."/>
            <person name="Miller A.N."/>
            <person name="Grigoriev I.V."/>
            <person name="Debuchy R."/>
            <person name="Gladieux P."/>
            <person name="Hiltunen Thoren M."/>
            <person name="Johannesson H."/>
        </authorList>
    </citation>
    <scope>NUCLEOTIDE SEQUENCE</scope>
    <source>
        <strain evidence="1">PSN309</strain>
    </source>
</reference>
<organism evidence="1 2">
    <name type="scientific">Podospora australis</name>
    <dbReference type="NCBI Taxonomy" id="1536484"/>
    <lineage>
        <taxon>Eukaryota</taxon>
        <taxon>Fungi</taxon>
        <taxon>Dikarya</taxon>
        <taxon>Ascomycota</taxon>
        <taxon>Pezizomycotina</taxon>
        <taxon>Sordariomycetes</taxon>
        <taxon>Sordariomycetidae</taxon>
        <taxon>Sordariales</taxon>
        <taxon>Podosporaceae</taxon>
        <taxon>Podospora</taxon>
    </lineage>
</organism>
<name>A0AAN6WMH4_9PEZI</name>
<gene>
    <name evidence="1" type="ORF">QBC35DRAFT_139921</name>
</gene>
<dbReference type="Pfam" id="PF26639">
    <property type="entry name" value="Het-6_barrel"/>
    <property type="match status" value="1"/>
</dbReference>
<dbReference type="EMBL" id="MU864602">
    <property type="protein sequence ID" value="KAK4182867.1"/>
    <property type="molecule type" value="Genomic_DNA"/>
</dbReference>
<reference evidence="1" key="2">
    <citation type="submission" date="2023-05" db="EMBL/GenBank/DDBJ databases">
        <authorList>
            <consortium name="Lawrence Berkeley National Laboratory"/>
            <person name="Steindorff A."/>
            <person name="Hensen N."/>
            <person name="Bonometti L."/>
            <person name="Westerberg I."/>
            <person name="Brannstrom I.O."/>
            <person name="Guillou S."/>
            <person name="Cros-Aarteil S."/>
            <person name="Calhoun S."/>
            <person name="Haridas S."/>
            <person name="Kuo A."/>
            <person name="Mondo S."/>
            <person name="Pangilinan J."/>
            <person name="Riley R."/>
            <person name="Labutti K."/>
            <person name="Andreopoulos B."/>
            <person name="Lipzen A."/>
            <person name="Chen C."/>
            <person name="Yanf M."/>
            <person name="Daum C."/>
            <person name="Ng V."/>
            <person name="Clum A."/>
            <person name="Ohm R."/>
            <person name="Martin F."/>
            <person name="Silar P."/>
            <person name="Natvig D."/>
            <person name="Lalanne C."/>
            <person name="Gautier V."/>
            <person name="Ament-Velasquez S.L."/>
            <person name="Kruys A."/>
            <person name="Hutchinson M.I."/>
            <person name="Powell A.J."/>
            <person name="Barry K."/>
            <person name="Miller A.N."/>
            <person name="Grigoriev I.V."/>
            <person name="Debuchy R."/>
            <person name="Gladieux P."/>
            <person name="Thoren M.H."/>
            <person name="Johannesson H."/>
        </authorList>
    </citation>
    <scope>NUCLEOTIDE SEQUENCE</scope>
    <source>
        <strain evidence="1">PSN309</strain>
    </source>
</reference>
<sequence>MDWLVSDTYEYRSEDFEPGTTGYKFLTLAAHCMRGNVLINTSKGHIGLGSPSAQPGDKVCVLLSCDPPVVLRAVDKNGYLLIGSCYVHDLDDGNDLLGSLPDNLRTVNIFHKDAGGHSRAFLDKGSGKVSFADPRLGRMAVGFAEFCRAVERDPFEGINLSPEVLIEHGVNVEYFDIC</sequence>
<keyword evidence="2" id="KW-1185">Reference proteome</keyword>
<accession>A0AAN6WMH4</accession>